<comment type="caution">
    <text evidence="1">The sequence shown here is derived from an EMBL/GenBank/DDBJ whole genome shotgun (WGS) entry which is preliminary data.</text>
</comment>
<gene>
    <name evidence="1" type="ORF">C7476_11538</name>
</gene>
<reference evidence="1 2" key="1">
    <citation type="submission" date="2018-07" db="EMBL/GenBank/DDBJ databases">
        <title>Genomic Encyclopedia of Type Strains, Phase III (KMG-III): the genomes of soil and plant-associated and newly described type strains.</title>
        <authorList>
            <person name="Whitman W."/>
        </authorList>
    </citation>
    <scope>NUCLEOTIDE SEQUENCE [LARGE SCALE GENOMIC DNA]</scope>
    <source>
        <strain evidence="1 2">31-25a</strain>
    </source>
</reference>
<keyword evidence="2" id="KW-1185">Reference proteome</keyword>
<dbReference type="Proteomes" id="UP000253324">
    <property type="component" value="Unassembled WGS sequence"/>
</dbReference>
<proteinExistence type="predicted"/>
<dbReference type="EMBL" id="QPJM01000015">
    <property type="protein sequence ID" value="RCW80073.1"/>
    <property type="molecule type" value="Genomic_DNA"/>
</dbReference>
<accession>A0A368YIL7</accession>
<evidence type="ECO:0000313" key="2">
    <source>
        <dbReference type="Proteomes" id="UP000253324"/>
    </source>
</evidence>
<dbReference type="AlphaFoldDB" id="A0A368YIL7"/>
<evidence type="ECO:0000313" key="1">
    <source>
        <dbReference type="EMBL" id="RCW80073.1"/>
    </source>
</evidence>
<organism evidence="1 2">
    <name type="scientific">Phyllobacterium bourgognense</name>
    <dbReference type="NCBI Taxonomy" id="314236"/>
    <lineage>
        <taxon>Bacteria</taxon>
        <taxon>Pseudomonadati</taxon>
        <taxon>Pseudomonadota</taxon>
        <taxon>Alphaproteobacteria</taxon>
        <taxon>Hyphomicrobiales</taxon>
        <taxon>Phyllobacteriaceae</taxon>
        <taxon>Phyllobacterium</taxon>
    </lineage>
</organism>
<name>A0A368YIL7_9HYPH</name>
<sequence length="88" mass="9861">MGSSFPFPGWVSERTAEKTRCRSISLYRWLLRPGPDPLARPSCIALSRLDESDIAVRQGSVSVVAGPKNTPIILDCYNMRPLLRAKMR</sequence>
<protein>
    <submittedName>
        <fullName evidence="1">Uncharacterized protein</fullName>
    </submittedName>
</protein>